<reference evidence="1" key="2">
    <citation type="journal article" date="2015" name="Fish Shellfish Immunol.">
        <title>Early steps in the European eel (Anguilla anguilla)-Vibrio vulnificus interaction in the gills: Role of the RtxA13 toxin.</title>
        <authorList>
            <person name="Callol A."/>
            <person name="Pajuelo D."/>
            <person name="Ebbesson L."/>
            <person name="Teles M."/>
            <person name="MacKenzie S."/>
            <person name="Amaro C."/>
        </authorList>
    </citation>
    <scope>NUCLEOTIDE SEQUENCE</scope>
</reference>
<dbReference type="EMBL" id="GBXM01088539">
    <property type="protein sequence ID" value="JAH20038.1"/>
    <property type="molecule type" value="Transcribed_RNA"/>
</dbReference>
<sequence length="57" mass="6699">MAYESSNNTRKYIVWKLNPKVETAPALTVTSLQYIKTFEKRNVHSRKRGFRAERSVP</sequence>
<protein>
    <submittedName>
        <fullName evidence="1">Uncharacterized protein</fullName>
    </submittedName>
</protein>
<proteinExistence type="predicted"/>
<organism evidence="1">
    <name type="scientific">Anguilla anguilla</name>
    <name type="common">European freshwater eel</name>
    <name type="synonym">Muraena anguilla</name>
    <dbReference type="NCBI Taxonomy" id="7936"/>
    <lineage>
        <taxon>Eukaryota</taxon>
        <taxon>Metazoa</taxon>
        <taxon>Chordata</taxon>
        <taxon>Craniata</taxon>
        <taxon>Vertebrata</taxon>
        <taxon>Euteleostomi</taxon>
        <taxon>Actinopterygii</taxon>
        <taxon>Neopterygii</taxon>
        <taxon>Teleostei</taxon>
        <taxon>Anguilliformes</taxon>
        <taxon>Anguillidae</taxon>
        <taxon>Anguilla</taxon>
    </lineage>
</organism>
<accession>A0A0E9QV97</accession>
<reference evidence="1" key="1">
    <citation type="submission" date="2014-11" db="EMBL/GenBank/DDBJ databases">
        <authorList>
            <person name="Amaro Gonzalez C."/>
        </authorList>
    </citation>
    <scope>NUCLEOTIDE SEQUENCE</scope>
</reference>
<name>A0A0E9QV97_ANGAN</name>
<evidence type="ECO:0000313" key="1">
    <source>
        <dbReference type="EMBL" id="JAH20038.1"/>
    </source>
</evidence>
<dbReference type="AlphaFoldDB" id="A0A0E9QV97"/>